<feature type="compositionally biased region" description="Basic and acidic residues" evidence="2">
    <location>
        <begin position="541"/>
        <end position="550"/>
    </location>
</feature>
<evidence type="ECO:0000256" key="2">
    <source>
        <dbReference type="SAM" id="MobiDB-lite"/>
    </source>
</evidence>
<dbReference type="GO" id="GO:0000281">
    <property type="term" value="P:mitotic cytokinesis"/>
    <property type="evidence" value="ECO:0007669"/>
    <property type="project" value="TreeGrafter"/>
</dbReference>
<dbReference type="InterPro" id="IPR037840">
    <property type="entry name" value="PH_Anillin"/>
</dbReference>
<proteinExistence type="predicted"/>
<feature type="compositionally biased region" description="Basic and acidic residues" evidence="2">
    <location>
        <begin position="346"/>
        <end position="357"/>
    </location>
</feature>
<feature type="compositionally biased region" description="Polar residues" evidence="2">
    <location>
        <begin position="484"/>
        <end position="498"/>
    </location>
</feature>
<dbReference type="InterPro" id="IPR012966">
    <property type="entry name" value="AHD"/>
</dbReference>
<evidence type="ECO:0000256" key="1">
    <source>
        <dbReference type="ARBA" id="ARBA00023054"/>
    </source>
</evidence>
<evidence type="ECO:0000313" key="6">
    <source>
        <dbReference type="Proteomes" id="UP000030765"/>
    </source>
</evidence>
<feature type="compositionally biased region" description="Low complexity" evidence="2">
    <location>
        <begin position="64"/>
        <end position="76"/>
    </location>
</feature>
<dbReference type="InterPro" id="IPR011993">
    <property type="entry name" value="PH-like_dom_sf"/>
</dbReference>
<reference evidence="5" key="2">
    <citation type="submission" date="2020-05" db="UniProtKB">
        <authorList>
            <consortium name="EnsemblMetazoa"/>
        </authorList>
    </citation>
    <scope>IDENTIFICATION</scope>
</reference>
<dbReference type="EnsemblMetazoa" id="ASIC019949-RA">
    <property type="protein sequence ID" value="ASIC019949-PA"/>
    <property type="gene ID" value="ASIC019949"/>
</dbReference>
<feature type="region of interest" description="Disordered" evidence="2">
    <location>
        <begin position="225"/>
        <end position="320"/>
    </location>
</feature>
<feature type="compositionally biased region" description="Basic and acidic residues" evidence="2">
    <location>
        <begin position="375"/>
        <end position="386"/>
    </location>
</feature>
<dbReference type="FunFam" id="2.30.29.30:FF:000111">
    <property type="entry name" value="anillin isoform X1"/>
    <property type="match status" value="1"/>
</dbReference>
<feature type="region of interest" description="Disordered" evidence="2">
    <location>
        <begin position="28"/>
        <end position="85"/>
    </location>
</feature>
<dbReference type="Proteomes" id="UP000030765">
    <property type="component" value="Unassembled WGS sequence"/>
</dbReference>
<evidence type="ECO:0000313" key="4">
    <source>
        <dbReference type="EMBL" id="KFB51795.1"/>
    </source>
</evidence>
<dbReference type="STRING" id="74873.A0A084WNK1"/>
<feature type="compositionally biased region" description="Low complexity" evidence="2">
    <location>
        <begin position="955"/>
        <end position="969"/>
    </location>
</feature>
<dbReference type="OrthoDB" id="5915976at2759"/>
<feature type="compositionally biased region" description="Polar residues" evidence="2">
    <location>
        <begin position="455"/>
        <end position="468"/>
    </location>
</feature>
<feature type="compositionally biased region" description="Basic and acidic residues" evidence="2">
    <location>
        <begin position="245"/>
        <end position="258"/>
    </location>
</feature>
<feature type="compositionally biased region" description="Basic and acidic residues" evidence="2">
    <location>
        <begin position="690"/>
        <end position="699"/>
    </location>
</feature>
<dbReference type="GO" id="GO:0005826">
    <property type="term" value="C:actomyosin contractile ring"/>
    <property type="evidence" value="ECO:0007669"/>
    <property type="project" value="TreeGrafter"/>
</dbReference>
<dbReference type="OMA" id="TMSIPPK"/>
<evidence type="ECO:0000259" key="3">
    <source>
        <dbReference type="PROSITE" id="PS50003"/>
    </source>
</evidence>
<feature type="region of interest" description="Disordered" evidence="2">
    <location>
        <begin position="346"/>
        <end position="424"/>
    </location>
</feature>
<evidence type="ECO:0000313" key="5">
    <source>
        <dbReference type="EnsemblMetazoa" id="ASIC019949-PA"/>
    </source>
</evidence>
<protein>
    <submittedName>
        <fullName evidence="4">AGAP010715-PA-like protein</fullName>
    </submittedName>
    <submittedName>
        <fullName evidence="5">PH domain-containing protein</fullName>
    </submittedName>
</protein>
<dbReference type="Pfam" id="PF08174">
    <property type="entry name" value="Anillin"/>
    <property type="match status" value="1"/>
</dbReference>
<dbReference type="InterPro" id="IPR051364">
    <property type="entry name" value="Cytokinesis/Rho-signaling"/>
</dbReference>
<dbReference type="PANTHER" id="PTHR21538">
    <property type="entry name" value="ANILLIN/RHOTEKIN RTKN"/>
    <property type="match status" value="1"/>
</dbReference>
<feature type="compositionally biased region" description="Acidic residues" evidence="2">
    <location>
        <begin position="943"/>
        <end position="954"/>
    </location>
</feature>
<feature type="compositionally biased region" description="Polar residues" evidence="2">
    <location>
        <begin position="287"/>
        <end position="297"/>
    </location>
</feature>
<feature type="domain" description="PH" evidence="3">
    <location>
        <begin position="1238"/>
        <end position="1362"/>
    </location>
</feature>
<feature type="compositionally biased region" description="Polar residues" evidence="2">
    <location>
        <begin position="531"/>
        <end position="540"/>
    </location>
</feature>
<dbReference type="InterPro" id="IPR001849">
    <property type="entry name" value="PH_domain"/>
</dbReference>
<dbReference type="GO" id="GO:0031106">
    <property type="term" value="P:septin ring organization"/>
    <property type="evidence" value="ECO:0007669"/>
    <property type="project" value="TreeGrafter"/>
</dbReference>
<dbReference type="Gene3D" id="2.30.29.30">
    <property type="entry name" value="Pleckstrin-homology domain (PH domain)/Phosphotyrosine-binding domain (PTB)"/>
    <property type="match status" value="1"/>
</dbReference>
<feature type="region of interest" description="Disordered" evidence="2">
    <location>
        <begin position="913"/>
        <end position="969"/>
    </location>
</feature>
<name>A0A084WNK1_ANOSI</name>
<dbReference type="SMART" id="SM00233">
    <property type="entry name" value="PH"/>
    <property type="match status" value="1"/>
</dbReference>
<dbReference type="VEuPathDB" id="VectorBase:ASIS009101"/>
<dbReference type="EMBL" id="ATLV01024619">
    <property type="status" value="NOT_ANNOTATED_CDS"/>
    <property type="molecule type" value="Genomic_DNA"/>
</dbReference>
<feature type="compositionally biased region" description="Acidic residues" evidence="2">
    <location>
        <begin position="701"/>
        <end position="731"/>
    </location>
</feature>
<dbReference type="EMBL" id="KE525353">
    <property type="protein sequence ID" value="KFB51795.1"/>
    <property type="molecule type" value="Genomic_DNA"/>
</dbReference>
<feature type="region of interest" description="Disordered" evidence="2">
    <location>
        <begin position="455"/>
        <end position="517"/>
    </location>
</feature>
<dbReference type="EMBL" id="ATLV01024618">
    <property type="status" value="NOT_ANNOTATED_CDS"/>
    <property type="molecule type" value="Genomic_DNA"/>
</dbReference>
<feature type="compositionally biased region" description="Polar residues" evidence="2">
    <location>
        <begin position="827"/>
        <end position="839"/>
    </location>
</feature>
<feature type="compositionally biased region" description="Basic residues" evidence="2">
    <location>
        <begin position="45"/>
        <end position="58"/>
    </location>
</feature>
<keyword evidence="1" id="KW-0175">Coiled coil</keyword>
<dbReference type="CDD" id="cd01263">
    <property type="entry name" value="PH_anillin"/>
    <property type="match status" value="1"/>
</dbReference>
<dbReference type="GO" id="GO:0000915">
    <property type="term" value="P:actomyosin contractile ring assembly"/>
    <property type="evidence" value="ECO:0007669"/>
    <property type="project" value="TreeGrafter"/>
</dbReference>
<keyword evidence="6" id="KW-1185">Reference proteome</keyword>
<feature type="compositionally biased region" description="Pro residues" evidence="2">
    <location>
        <begin position="576"/>
        <end position="586"/>
    </location>
</feature>
<gene>
    <name evidence="4" type="ORF">ZHAS_00019949</name>
</gene>
<feature type="region of interest" description="Disordered" evidence="2">
    <location>
        <begin position="860"/>
        <end position="881"/>
    </location>
</feature>
<feature type="region of interest" description="Disordered" evidence="2">
    <location>
        <begin position="753"/>
        <end position="797"/>
    </location>
</feature>
<dbReference type="Pfam" id="PF00169">
    <property type="entry name" value="PH"/>
    <property type="match status" value="1"/>
</dbReference>
<feature type="region of interest" description="Disordered" evidence="2">
    <location>
        <begin position="531"/>
        <end position="731"/>
    </location>
</feature>
<dbReference type="PANTHER" id="PTHR21538:SF23">
    <property type="entry name" value="ANILLIN"/>
    <property type="match status" value="1"/>
</dbReference>
<sequence>MDPFTQNILERAEKRAAALGITNTSKFPLSEFNYETDKPASGASPKKKPSSGSRKHSAPKATPTQASATTVSTRTAADGDRTTTVDIGGQDNCDLALEINITTSANLQVDLGVKELETDGSVKKQWEHNIVRAIEAGMSAAAGGGVDGGEDVEGEKENASKKNIIRDQSRNQLQRLGTLYSDTQDLSSPVHRTEGRFHEELREGGSRQQKTKLAKLAMLADSINNWEDDTSHPDIKHHRETIVPGREKKSPNRQESPKRGGGGANHATVTGATPKKYPAPNPPKSILSPQKPTSATSGGEARMAGTAAGKTQPTKSLKWDQKVMDTLESQGFQRRESTAPKLVYDYKDDGHEKRPENGRAPVAKPVETKPAAKVVEVKKPPMEQKKTLPSKQGGGGIVSGRAAMFEKSSGRRQSILKPGQKDPAEMSLKERMAIFEKNKGAALVPKAAFGISPSIRQISGQKEGPSTASSSSGIQGFGGITTGHQAKSNAVAPSSPQSKPKVDHGKPATKAETMASGSAIRNTVAALMSNTSTISESQIAEDNRRQRQLEMEQLLNRFSKPVDMSSDVSGSFDGPRPIPSAPPMPPEGYLTSSGKKKKPVDDGGHSGAVKRRSDGSKDSPGVMAALDDVKRIRVATTTKDGRMYPALSDIETTATESGDEGTPCDDYTTATVSGSETSDDRAYRTASYGEKADHERLEDQSGGEEEEEEEEEDEYDEEEQFEVDEDDDSFMYSDDEANIANVSLGREIMDAVKMNDRRKSNRGHRQSQGWKEAKFQSTTGAPPKRTVEFDLSDTSGQLEDSDLLDACLEEAFVDEVDESSSEEYNTPRKSSVSSNSFSYQKHPGDRCVTINEEDDGARIVGAGKRKSGTPRRSINGGGTVVDYTNPVRSELQVKPSGDDNMVTLVHTVSFYRRQQQQQQSALTPRRIPRTPMKPVVDSTTADGDSDEEEDEEDAVSSTAESTGTSASTEEAQFLVQDKIKKLLDEVCKQQAIIAQTSQALNLCAATVEFSGSSEAEECERHLLVATHRRQAILDEVQRLRVEGCLRPPGAPTEKGRLTVKEITLPLKQEYMRKLGADQIAGHNLVCLLKYNETVLATQTTPTLPGMLSVRFPDVLQLSNVFADFKITMEIYGMPASREVLPHEVKYHLPMSKKKGGGGSSKLHTPKGIKANSRLIMPPVQSPAGPHAVRSPSLIQYGFIIFSLKEIQRTSWTLNPIAGCPSPLDGTVNMRVNCELSVTVDYHGFLTMYEDVSGLGAWHRRWCRLQRHTINYWRYPDDEKRKAPIGSIDLQGCSTQRVGVASRDICSRLNTLLLEFPRPAQDGDVESLKIVRRGKVTIERYLLSADSKEERDEWCAHLNKTLALLKAWGAGNVATS</sequence>
<reference evidence="4 6" key="1">
    <citation type="journal article" date="2014" name="BMC Genomics">
        <title>Genome sequence of Anopheles sinensis provides insight into genetics basis of mosquito competence for malaria parasites.</title>
        <authorList>
            <person name="Zhou D."/>
            <person name="Zhang D."/>
            <person name="Ding G."/>
            <person name="Shi L."/>
            <person name="Hou Q."/>
            <person name="Ye Y."/>
            <person name="Xu Y."/>
            <person name="Zhou H."/>
            <person name="Xiong C."/>
            <person name="Li S."/>
            <person name="Yu J."/>
            <person name="Hong S."/>
            <person name="Yu X."/>
            <person name="Zou P."/>
            <person name="Chen C."/>
            <person name="Chang X."/>
            <person name="Wang W."/>
            <person name="Lv Y."/>
            <person name="Sun Y."/>
            <person name="Ma L."/>
            <person name="Shen B."/>
            <person name="Zhu C."/>
        </authorList>
    </citation>
    <scope>NUCLEOTIDE SEQUENCE [LARGE SCALE GENOMIC DNA]</scope>
</reference>
<dbReference type="PROSITE" id="PS50003">
    <property type="entry name" value="PH_DOMAIN"/>
    <property type="match status" value="1"/>
</dbReference>
<dbReference type="VEuPathDB" id="VectorBase:ASIC019949"/>
<accession>A0A084WNK1</accession>
<dbReference type="SUPFAM" id="SSF50729">
    <property type="entry name" value="PH domain-like"/>
    <property type="match status" value="1"/>
</dbReference>
<feature type="region of interest" description="Disordered" evidence="2">
    <location>
        <begin position="814"/>
        <end position="845"/>
    </location>
</feature>
<organism evidence="4">
    <name type="scientific">Anopheles sinensis</name>
    <name type="common">Mosquito</name>
    <dbReference type="NCBI Taxonomy" id="74873"/>
    <lineage>
        <taxon>Eukaryota</taxon>
        <taxon>Metazoa</taxon>
        <taxon>Ecdysozoa</taxon>
        <taxon>Arthropoda</taxon>
        <taxon>Hexapoda</taxon>
        <taxon>Insecta</taxon>
        <taxon>Pterygota</taxon>
        <taxon>Neoptera</taxon>
        <taxon>Endopterygota</taxon>
        <taxon>Diptera</taxon>
        <taxon>Nematocera</taxon>
        <taxon>Culicoidea</taxon>
        <taxon>Culicidae</taxon>
        <taxon>Anophelinae</taxon>
        <taxon>Anopheles</taxon>
    </lineage>
</organism>